<keyword evidence="3" id="KW-0963">Cytoplasm</keyword>
<dbReference type="InterPro" id="IPR003879">
    <property type="entry name" value="Butyrophylin_SPRY"/>
</dbReference>
<dbReference type="PRINTS" id="PR01407">
    <property type="entry name" value="BUTYPHLNCDUF"/>
</dbReference>
<dbReference type="PANTHER" id="PTHR24103">
    <property type="entry name" value="E3 UBIQUITIN-PROTEIN LIGASE TRIM"/>
    <property type="match status" value="1"/>
</dbReference>
<dbReference type="Pfam" id="PF00622">
    <property type="entry name" value="SPRY"/>
    <property type="match status" value="1"/>
</dbReference>
<proteinExistence type="inferred from homology"/>
<keyword evidence="8" id="KW-0175">Coiled coil</keyword>
<dbReference type="PROSITE" id="PS00518">
    <property type="entry name" value="ZF_RING_1"/>
    <property type="match status" value="2"/>
</dbReference>
<evidence type="ECO:0000256" key="3">
    <source>
        <dbReference type="ARBA" id="ARBA00022490"/>
    </source>
</evidence>
<feature type="domain" description="B box-type" evidence="11">
    <location>
        <begin position="108"/>
        <end position="148"/>
    </location>
</feature>
<feature type="domain" description="RING-type" evidence="10">
    <location>
        <begin position="311"/>
        <end position="351"/>
    </location>
</feature>
<evidence type="ECO:0000259" key="11">
    <source>
        <dbReference type="PROSITE" id="PS50119"/>
    </source>
</evidence>
<dbReference type="InterPro" id="IPR017907">
    <property type="entry name" value="Znf_RING_CS"/>
</dbReference>
<dbReference type="InterPro" id="IPR001841">
    <property type="entry name" value="Znf_RING"/>
</dbReference>
<dbReference type="InterPro" id="IPR050143">
    <property type="entry name" value="TRIM/RBCC"/>
</dbReference>
<reference evidence="13" key="1">
    <citation type="submission" date="2025-08" db="UniProtKB">
        <authorList>
            <consortium name="Ensembl"/>
        </authorList>
    </citation>
    <scope>IDENTIFICATION</scope>
</reference>
<dbReference type="SMART" id="SM00589">
    <property type="entry name" value="PRY"/>
    <property type="match status" value="1"/>
</dbReference>
<dbReference type="InterPro" id="IPR003877">
    <property type="entry name" value="SPRY_dom"/>
</dbReference>
<dbReference type="InterPro" id="IPR001870">
    <property type="entry name" value="B30.2/SPRY"/>
</dbReference>
<evidence type="ECO:0000256" key="5">
    <source>
        <dbReference type="ARBA" id="ARBA00022771"/>
    </source>
</evidence>
<feature type="region of interest" description="Disordered" evidence="9">
    <location>
        <begin position="258"/>
        <end position="278"/>
    </location>
</feature>
<dbReference type="InterPro" id="IPR043136">
    <property type="entry name" value="B30.2/SPRY_sf"/>
</dbReference>
<evidence type="ECO:0000256" key="8">
    <source>
        <dbReference type="SAM" id="Coils"/>
    </source>
</evidence>
<dbReference type="PROSITE" id="PS50089">
    <property type="entry name" value="ZF_RING_2"/>
    <property type="match status" value="2"/>
</dbReference>
<dbReference type="Proteomes" id="UP000265020">
    <property type="component" value="Unassembled WGS sequence"/>
</dbReference>
<dbReference type="OMA" id="CHICEFI"/>
<name>A0A3Q2FLG4_CYPVA</name>
<evidence type="ECO:0000256" key="9">
    <source>
        <dbReference type="SAM" id="MobiDB-lite"/>
    </source>
</evidence>
<evidence type="ECO:0000256" key="7">
    <source>
        <dbReference type="PROSITE-ProRule" id="PRU00024"/>
    </source>
</evidence>
<dbReference type="InterPro" id="IPR013320">
    <property type="entry name" value="ConA-like_dom_sf"/>
</dbReference>
<keyword evidence="6" id="KW-0862">Zinc</keyword>
<dbReference type="SMART" id="SM00449">
    <property type="entry name" value="SPRY"/>
    <property type="match status" value="1"/>
</dbReference>
<keyword evidence="4" id="KW-0479">Metal-binding</keyword>
<dbReference type="SUPFAM" id="SSF57850">
    <property type="entry name" value="RING/U-box"/>
    <property type="match status" value="2"/>
</dbReference>
<dbReference type="Gene3D" id="3.30.160.60">
    <property type="entry name" value="Classic Zinc Finger"/>
    <property type="match status" value="2"/>
</dbReference>
<keyword evidence="5 7" id="KW-0863">Zinc-finger</keyword>
<feature type="domain" description="RING-type" evidence="10">
    <location>
        <begin position="57"/>
        <end position="86"/>
    </location>
</feature>
<dbReference type="SMART" id="SM00336">
    <property type="entry name" value="BBOX"/>
    <property type="match status" value="2"/>
</dbReference>
<dbReference type="InterPro" id="IPR018957">
    <property type="entry name" value="Znf_C3HC4_RING-type"/>
</dbReference>
<dbReference type="Pfam" id="PF00097">
    <property type="entry name" value="zf-C3HC4"/>
    <property type="match status" value="1"/>
</dbReference>
<evidence type="ECO:0000256" key="2">
    <source>
        <dbReference type="ARBA" id="ARBA00008518"/>
    </source>
</evidence>
<dbReference type="PROSITE" id="PS50119">
    <property type="entry name" value="ZF_BBOX"/>
    <property type="match status" value="2"/>
</dbReference>
<dbReference type="InterPro" id="IPR013083">
    <property type="entry name" value="Znf_RING/FYVE/PHD"/>
</dbReference>
<dbReference type="Ensembl" id="ENSCVAT00000006259.1">
    <property type="protein sequence ID" value="ENSCVAP00000005690.1"/>
    <property type="gene ID" value="ENSCVAG00000007129.1"/>
</dbReference>
<dbReference type="InterPro" id="IPR006574">
    <property type="entry name" value="PRY"/>
</dbReference>
<evidence type="ECO:0000313" key="14">
    <source>
        <dbReference type="Proteomes" id="UP000265020"/>
    </source>
</evidence>
<feature type="domain" description="B30.2/SPRY" evidence="12">
    <location>
        <begin position="578"/>
        <end position="772"/>
    </location>
</feature>
<dbReference type="SUPFAM" id="SSF49899">
    <property type="entry name" value="Concanavalin A-like lectins/glucanases"/>
    <property type="match status" value="1"/>
</dbReference>
<evidence type="ECO:0000259" key="10">
    <source>
        <dbReference type="PROSITE" id="PS50089"/>
    </source>
</evidence>
<dbReference type="Pfam" id="PF00643">
    <property type="entry name" value="zf-B_box"/>
    <property type="match status" value="2"/>
</dbReference>
<dbReference type="PROSITE" id="PS50188">
    <property type="entry name" value="B302_SPRY"/>
    <property type="match status" value="1"/>
</dbReference>
<dbReference type="SUPFAM" id="SSF57845">
    <property type="entry name" value="B-box zinc-binding domain"/>
    <property type="match status" value="2"/>
</dbReference>
<dbReference type="AlphaFoldDB" id="A0A3Q2FLG4"/>
<dbReference type="Gene3D" id="2.60.120.920">
    <property type="match status" value="1"/>
</dbReference>
<evidence type="ECO:0000256" key="1">
    <source>
        <dbReference type="ARBA" id="ARBA00004496"/>
    </source>
</evidence>
<protein>
    <submittedName>
        <fullName evidence="13">Uncharacterized protein</fullName>
    </submittedName>
</protein>
<organism evidence="13 14">
    <name type="scientific">Cyprinodon variegatus</name>
    <name type="common">Sheepshead minnow</name>
    <dbReference type="NCBI Taxonomy" id="28743"/>
    <lineage>
        <taxon>Eukaryota</taxon>
        <taxon>Metazoa</taxon>
        <taxon>Chordata</taxon>
        <taxon>Craniata</taxon>
        <taxon>Vertebrata</taxon>
        <taxon>Euteleostomi</taxon>
        <taxon>Actinopterygii</taxon>
        <taxon>Neopterygii</taxon>
        <taxon>Teleostei</taxon>
        <taxon>Neoteleostei</taxon>
        <taxon>Acanthomorphata</taxon>
        <taxon>Ovalentaria</taxon>
        <taxon>Atherinomorphae</taxon>
        <taxon>Cyprinodontiformes</taxon>
        <taxon>Cyprinodontidae</taxon>
        <taxon>Cyprinodon</taxon>
    </lineage>
</organism>
<accession>A0A3Q2FLG4</accession>
<sequence>MRIWGVLKLCPEGIIVAHSEISLLIASVALVWLKRPITLNLGSKRVARAGKLRLDPVTLSCYHSFCYSCLKTFWEQAGNKKCPICKRRSSKEFEHKSGSSETEKGEGQLMAVCSKHQEHPKSFCKDDQRAVCPVCEFSLHQSHKVVPLEQAISELKEKLKSDLKPLQEKKEKYKEVEQTYDDIVEFNKLHQFLKEEEESRLAALWEEEEKKRKTISREIKRIQEQISSLSDSISAGKEDLQKNNLSFLSTVNQFHTQSFPGKTQQGRQAPSQATMSEVERGHIQGTVSHSQRNRSSLKTDQSIIFQSYLSCPVCSNTLKDPVSLSCSHNFCASCLQRFWHETKTKNCPICRRRSSKERLSLNYTLKELADSFARTQVFGPPGMARREENLLVVCNRHPEDPKYYCKDEQRAVCHICEFILHQNHKVLPIEQAINELKMQLKSDLRTLQDKRNWSMQMEKTYSEMGEHLRIQVLNTESQIRAEFNKLHQFLKEEEESRLAALRLEEEQKAKTMSSYLMKIQEQISSLTDTISALEEDLQKEVMPFLSSYKATQSRARTHRSVPNPQLFPGALIDVPKHLGNLSYRVWEKMKEKAHFSPIVLDPNTAHPSLYLSDDLTSVKCGVTWQQLPDNPERNIKYANVFGSEGFSSGKHSWEVKVGDHPDWLIGLVKESFDRKGETFASPKFGVLCLVHRNGKYSNGAGKTVMVRESLQRIRILLDYDGGEVSFYNCEDRSLLCTHKDTFSEKLLPYFWWLVCYCPPPNTDAENSGTLEREAKG</sequence>
<dbReference type="Pfam" id="PF13765">
    <property type="entry name" value="PRY"/>
    <property type="match status" value="1"/>
</dbReference>
<dbReference type="GeneTree" id="ENSGT00970000193390"/>
<feature type="domain" description="B box-type" evidence="11">
    <location>
        <begin position="389"/>
        <end position="429"/>
    </location>
</feature>
<comment type="similarity">
    <text evidence="2">Belongs to the TRIM/RBCC family.</text>
</comment>
<dbReference type="GO" id="GO:0005737">
    <property type="term" value="C:cytoplasm"/>
    <property type="evidence" value="ECO:0007669"/>
    <property type="project" value="UniProtKB-SubCell"/>
</dbReference>
<dbReference type="Pfam" id="PF15227">
    <property type="entry name" value="zf-C3HC4_4"/>
    <property type="match status" value="1"/>
</dbReference>
<dbReference type="FunFam" id="2.60.120.920:FF:000004">
    <property type="entry name" value="Butyrophilin subfamily 1 member A1"/>
    <property type="match status" value="1"/>
</dbReference>
<feature type="coiled-coil region" evidence="8">
    <location>
        <begin position="205"/>
        <end position="232"/>
    </location>
</feature>
<evidence type="ECO:0000313" key="13">
    <source>
        <dbReference type="Ensembl" id="ENSCVAP00000005690.1"/>
    </source>
</evidence>
<dbReference type="Gene3D" id="3.30.40.10">
    <property type="entry name" value="Zinc/RING finger domain, C3HC4 (zinc finger)"/>
    <property type="match status" value="2"/>
</dbReference>
<dbReference type="GO" id="GO:0008270">
    <property type="term" value="F:zinc ion binding"/>
    <property type="evidence" value="ECO:0007669"/>
    <property type="project" value="UniProtKB-KW"/>
</dbReference>
<keyword evidence="14" id="KW-1185">Reference proteome</keyword>
<feature type="compositionally biased region" description="Polar residues" evidence="9">
    <location>
        <begin position="258"/>
        <end position="275"/>
    </location>
</feature>
<feature type="coiled-coil region" evidence="8">
    <location>
        <begin position="491"/>
        <end position="536"/>
    </location>
</feature>
<evidence type="ECO:0000259" key="12">
    <source>
        <dbReference type="PROSITE" id="PS50188"/>
    </source>
</evidence>
<reference evidence="13" key="2">
    <citation type="submission" date="2025-09" db="UniProtKB">
        <authorList>
            <consortium name="Ensembl"/>
        </authorList>
    </citation>
    <scope>IDENTIFICATION</scope>
</reference>
<dbReference type="InterPro" id="IPR000315">
    <property type="entry name" value="Znf_B-box"/>
</dbReference>
<dbReference type="SMART" id="SM00184">
    <property type="entry name" value="RING"/>
    <property type="match status" value="2"/>
</dbReference>
<evidence type="ECO:0000256" key="6">
    <source>
        <dbReference type="ARBA" id="ARBA00022833"/>
    </source>
</evidence>
<evidence type="ECO:0000256" key="4">
    <source>
        <dbReference type="ARBA" id="ARBA00022723"/>
    </source>
</evidence>
<comment type="subcellular location">
    <subcellularLocation>
        <location evidence="1">Cytoplasm</location>
    </subcellularLocation>
</comment>